<sequence>MDSSAADRSLLDRLNALKPSGVVLDRPSQTAADAPEARADALAARLRLLRQHSEPQADGKRQVVSNADPSSPLPPTAPSAVQGHHDEDDDPLLFSDERALNDFLLDDEDDDNGSFVLLPDVPRQLSQDADDADDADDEKKVADLLGSLAGPGAEGSQAQPSSRRSDESDESDGDNMDREVRRVVSQARDEARADAGEPDDSSDLQLPAVPTELVDRPERDAADDIAERLAALRGLSGPDAGLGHTDAFGLPSAPTFRPGDDRKKPGSSSSRFGYTEEDRRSWCVVCLEDAAVRCLGCDDDPYCARCWREMHVGPAAGFDERGHKRVPLSRASQP</sequence>
<reference evidence="2 3" key="1">
    <citation type="journal article" date="2011" name="Proc. Natl. Acad. Sci. U.S.A.">
        <title>Genome and transcriptome analyses of the mountain pine beetle-fungal symbiont Grosmannia clavigera, a lodgepole pine pathogen.</title>
        <authorList>
            <person name="DiGuistini S."/>
            <person name="Wang Y."/>
            <person name="Liao N.Y."/>
            <person name="Taylor G."/>
            <person name="Tanguay P."/>
            <person name="Feau N."/>
            <person name="Henrissat B."/>
            <person name="Chan S.K."/>
            <person name="Hesse-Orce U."/>
            <person name="Alamouti S.M."/>
            <person name="Tsui C.K.M."/>
            <person name="Docking R.T."/>
            <person name="Levasseur A."/>
            <person name="Haridas S."/>
            <person name="Robertson G."/>
            <person name="Birol I."/>
            <person name="Holt R.A."/>
            <person name="Marra M.A."/>
            <person name="Hamelin R.C."/>
            <person name="Hirst M."/>
            <person name="Jones S.J.M."/>
            <person name="Bohlmann J."/>
            <person name="Breuil C."/>
        </authorList>
    </citation>
    <scope>NUCLEOTIDE SEQUENCE [LARGE SCALE GENOMIC DNA]</scope>
    <source>
        <strain evidence="3">kw1407 / UAMH 11150</strain>
    </source>
</reference>
<feature type="compositionally biased region" description="Basic and acidic residues" evidence="1">
    <location>
        <begin position="175"/>
        <end position="195"/>
    </location>
</feature>
<dbReference type="OrthoDB" id="5407799at2759"/>
<dbReference type="InParanoid" id="F0XCH4"/>
<evidence type="ECO:0000313" key="3">
    <source>
        <dbReference type="Proteomes" id="UP000007796"/>
    </source>
</evidence>
<dbReference type="EMBL" id="GL629765">
    <property type="protein sequence ID" value="EFX04514.1"/>
    <property type="molecule type" value="Genomic_DNA"/>
</dbReference>
<proteinExistence type="predicted"/>
<dbReference type="Pfam" id="PF22586">
    <property type="entry name" value="ANCHR-like_BBOX"/>
    <property type="match status" value="1"/>
</dbReference>
<dbReference type="CDD" id="cd19817">
    <property type="entry name" value="Bbox1_ANCHR-like"/>
    <property type="match status" value="1"/>
</dbReference>
<protein>
    <recommendedName>
        <fullName evidence="4">Zinc fyve domain containing protein</fullName>
    </recommendedName>
</protein>
<gene>
    <name evidence="2" type="ORF">CMQ_1442</name>
</gene>
<dbReference type="STRING" id="655863.F0XCH4"/>
<name>F0XCH4_GROCL</name>
<evidence type="ECO:0000313" key="2">
    <source>
        <dbReference type="EMBL" id="EFX04514.1"/>
    </source>
</evidence>
<dbReference type="PANTHER" id="PTHR46603:SF1">
    <property type="entry name" value="ABSCISSION_NOCUT CHECKPOINT REGULATOR"/>
    <property type="match status" value="1"/>
</dbReference>
<dbReference type="InterPro" id="IPR044553">
    <property type="entry name" value="Bbox1_ANCHR"/>
</dbReference>
<dbReference type="Proteomes" id="UP000007796">
    <property type="component" value="Unassembled WGS sequence"/>
</dbReference>
<feature type="region of interest" description="Disordered" evidence="1">
    <location>
        <begin position="237"/>
        <end position="273"/>
    </location>
</feature>
<dbReference type="SUPFAM" id="SSF57845">
    <property type="entry name" value="B-box zinc-binding domain"/>
    <property type="match status" value="1"/>
</dbReference>
<dbReference type="RefSeq" id="XP_014173996.1">
    <property type="nucleotide sequence ID" value="XM_014318521.1"/>
</dbReference>
<evidence type="ECO:0008006" key="4">
    <source>
        <dbReference type="Google" id="ProtNLM"/>
    </source>
</evidence>
<organism evidence="3">
    <name type="scientific">Grosmannia clavigera (strain kw1407 / UAMH 11150)</name>
    <name type="common">Blue stain fungus</name>
    <name type="synonym">Graphiocladiella clavigera</name>
    <dbReference type="NCBI Taxonomy" id="655863"/>
    <lineage>
        <taxon>Eukaryota</taxon>
        <taxon>Fungi</taxon>
        <taxon>Dikarya</taxon>
        <taxon>Ascomycota</taxon>
        <taxon>Pezizomycotina</taxon>
        <taxon>Sordariomycetes</taxon>
        <taxon>Sordariomycetidae</taxon>
        <taxon>Ophiostomatales</taxon>
        <taxon>Ophiostomataceae</taxon>
        <taxon>Leptographium</taxon>
    </lineage>
</organism>
<evidence type="ECO:0000256" key="1">
    <source>
        <dbReference type="SAM" id="MobiDB-lite"/>
    </source>
</evidence>
<dbReference type="PANTHER" id="PTHR46603">
    <property type="entry name" value="ABSCISSION/NOCUT CHECKPOINT REGULATOR"/>
    <property type="match status" value="1"/>
</dbReference>
<dbReference type="GeneID" id="25974321"/>
<dbReference type="HOGENOM" id="CLU_037982_1_1_1"/>
<feature type="region of interest" description="Disordered" evidence="1">
    <location>
        <begin position="50"/>
        <end position="219"/>
    </location>
</feature>
<feature type="compositionally biased region" description="Basic and acidic residues" evidence="1">
    <location>
        <begin position="51"/>
        <end position="61"/>
    </location>
</feature>
<dbReference type="AlphaFoldDB" id="F0XCH4"/>
<accession>F0XCH4</accession>
<dbReference type="eggNOG" id="ENOG502SC2S">
    <property type="taxonomic scope" value="Eukaryota"/>
</dbReference>
<feature type="region of interest" description="Disordered" evidence="1">
    <location>
        <begin position="17"/>
        <end position="37"/>
    </location>
</feature>
<keyword evidence="3" id="KW-1185">Reference proteome</keyword>